<dbReference type="CDD" id="cd05251">
    <property type="entry name" value="NmrA_like_SDR_a"/>
    <property type="match status" value="1"/>
</dbReference>
<accession>A0AAJ0BL36</accession>
<dbReference type="InterPro" id="IPR008030">
    <property type="entry name" value="NmrA-like"/>
</dbReference>
<dbReference type="InterPro" id="IPR036291">
    <property type="entry name" value="NAD(P)-bd_dom_sf"/>
</dbReference>
<dbReference type="Proteomes" id="UP001239445">
    <property type="component" value="Unassembled WGS sequence"/>
</dbReference>
<evidence type="ECO:0000313" key="5">
    <source>
        <dbReference type="Proteomes" id="UP001239445"/>
    </source>
</evidence>
<evidence type="ECO:0000313" key="4">
    <source>
        <dbReference type="EMBL" id="KAK1760269.1"/>
    </source>
</evidence>
<proteinExistence type="inferred from homology"/>
<organism evidence="4 5">
    <name type="scientific">Echria macrotheca</name>
    <dbReference type="NCBI Taxonomy" id="438768"/>
    <lineage>
        <taxon>Eukaryota</taxon>
        <taxon>Fungi</taxon>
        <taxon>Dikarya</taxon>
        <taxon>Ascomycota</taxon>
        <taxon>Pezizomycotina</taxon>
        <taxon>Sordariomycetes</taxon>
        <taxon>Sordariomycetidae</taxon>
        <taxon>Sordariales</taxon>
        <taxon>Schizotheciaceae</taxon>
        <taxon>Echria</taxon>
    </lineage>
</organism>
<dbReference type="Gene3D" id="3.90.25.10">
    <property type="entry name" value="UDP-galactose 4-epimerase, domain 1"/>
    <property type="match status" value="1"/>
</dbReference>
<dbReference type="Pfam" id="PF05368">
    <property type="entry name" value="NmrA"/>
    <property type="match status" value="1"/>
</dbReference>
<feature type="domain" description="NmrA-like" evidence="3">
    <location>
        <begin position="3"/>
        <end position="290"/>
    </location>
</feature>
<dbReference type="SUPFAM" id="SSF51735">
    <property type="entry name" value="NAD(P)-binding Rossmann-fold domains"/>
    <property type="match status" value="1"/>
</dbReference>
<dbReference type="Gene3D" id="3.40.50.720">
    <property type="entry name" value="NAD(P)-binding Rossmann-like Domain"/>
    <property type="match status" value="1"/>
</dbReference>
<reference evidence="4" key="1">
    <citation type="submission" date="2023-06" db="EMBL/GenBank/DDBJ databases">
        <title>Genome-scale phylogeny and comparative genomics of the fungal order Sordariales.</title>
        <authorList>
            <consortium name="Lawrence Berkeley National Laboratory"/>
            <person name="Hensen N."/>
            <person name="Bonometti L."/>
            <person name="Westerberg I."/>
            <person name="Brannstrom I.O."/>
            <person name="Guillou S."/>
            <person name="Cros-Aarteil S."/>
            <person name="Calhoun S."/>
            <person name="Haridas S."/>
            <person name="Kuo A."/>
            <person name="Mondo S."/>
            <person name="Pangilinan J."/>
            <person name="Riley R."/>
            <person name="Labutti K."/>
            <person name="Andreopoulos B."/>
            <person name="Lipzen A."/>
            <person name="Chen C."/>
            <person name="Yanf M."/>
            <person name="Daum C."/>
            <person name="Ng V."/>
            <person name="Clum A."/>
            <person name="Steindorff A."/>
            <person name="Ohm R."/>
            <person name="Martin F."/>
            <person name="Silar P."/>
            <person name="Natvig D."/>
            <person name="Lalanne C."/>
            <person name="Gautier V."/>
            <person name="Ament-Velasquez S.L."/>
            <person name="Kruys A."/>
            <person name="Hutchinson M.I."/>
            <person name="Powell A.J."/>
            <person name="Barry K."/>
            <person name="Miller A.N."/>
            <person name="Grigoriev I.V."/>
            <person name="Debuchy R."/>
            <person name="Gladieux P."/>
            <person name="Thoren M.H."/>
            <person name="Johannesson H."/>
        </authorList>
    </citation>
    <scope>NUCLEOTIDE SEQUENCE</scope>
    <source>
        <strain evidence="4">PSN4</strain>
    </source>
</reference>
<dbReference type="GO" id="GO:0005634">
    <property type="term" value="C:nucleus"/>
    <property type="evidence" value="ECO:0007669"/>
    <property type="project" value="TreeGrafter"/>
</dbReference>
<keyword evidence="2" id="KW-0521">NADP</keyword>
<dbReference type="AlphaFoldDB" id="A0AAJ0BL36"/>
<sequence>MATHNILVVGATGKQGGAVIKALLALPPTNSPPLHILALTRNPSSPSAQSLAAAHKEDGILEIVQGDTANPEPIFTSRPADSPIHAVFLVTVPPPSGKVSEQNQAKPFIDAAVAHGVRHLVFSSVDRGGDERSWTNSTDIGHFAAKHEIELYLRDKASTSGDSFTWTILRPVAFMDNFSPGFFGSMMSAMMYAALSRDKRLQLVSVHDIGVAAAAALTDPTKWAGRAVGLAGDAVTLDEAREKFRKVSGGKAELPQTWTVLARLLMWAVKDVGTMFEWFEKEGYGVDIEALKREIPMQDFETWLRESSQFKF</sequence>
<keyword evidence="5" id="KW-1185">Reference proteome</keyword>
<comment type="caution">
    <text evidence="4">The sequence shown here is derived from an EMBL/GenBank/DDBJ whole genome shotgun (WGS) entry which is preliminary data.</text>
</comment>
<evidence type="ECO:0000259" key="3">
    <source>
        <dbReference type="Pfam" id="PF05368"/>
    </source>
</evidence>
<comment type="similarity">
    <text evidence="1">Belongs to the NmrA-type oxidoreductase family.</text>
</comment>
<protein>
    <submittedName>
        <fullName evidence="4">NmrA-like family domain-containing protein 1</fullName>
    </submittedName>
</protein>
<dbReference type="EMBL" id="MU839827">
    <property type="protein sequence ID" value="KAK1760269.1"/>
    <property type="molecule type" value="Genomic_DNA"/>
</dbReference>
<evidence type="ECO:0000256" key="2">
    <source>
        <dbReference type="ARBA" id="ARBA00022857"/>
    </source>
</evidence>
<evidence type="ECO:0000256" key="1">
    <source>
        <dbReference type="ARBA" id="ARBA00006328"/>
    </source>
</evidence>
<dbReference type="PANTHER" id="PTHR42748">
    <property type="entry name" value="NITROGEN METABOLITE REPRESSION PROTEIN NMRA FAMILY MEMBER"/>
    <property type="match status" value="1"/>
</dbReference>
<name>A0AAJ0BL36_9PEZI</name>
<dbReference type="PANTHER" id="PTHR42748:SF7">
    <property type="entry name" value="NMRA LIKE REDOX SENSOR 1-RELATED"/>
    <property type="match status" value="1"/>
</dbReference>
<gene>
    <name evidence="4" type="ORF">QBC47DRAFT_366771</name>
</gene>
<dbReference type="InterPro" id="IPR051164">
    <property type="entry name" value="NmrA-like_oxidored"/>
</dbReference>